<keyword evidence="6" id="KW-0408">Iron</keyword>
<evidence type="ECO:0000256" key="7">
    <source>
        <dbReference type="ARBA" id="ARBA00023242"/>
    </source>
</evidence>
<feature type="domain" description="PHD-type" evidence="10">
    <location>
        <begin position="453"/>
        <end position="504"/>
    </location>
</feature>
<dbReference type="SMART" id="SM00249">
    <property type="entry name" value="PHD"/>
    <property type="match status" value="2"/>
</dbReference>
<dbReference type="InterPro" id="IPR019786">
    <property type="entry name" value="Zinc_finger_PHD-type_CS"/>
</dbReference>
<sequence length="1768" mass="197935">MNNQPLVVRMASATPSASASATASQPPPPRARMASATAPPSAAPISSSIPLSARKSAVLDMNTVERRGQTAPLSSSTAKPKASRPHDLQEAPTFRPTEEEFKNGPIEYIQKIAEEGRKYGIVKIIPPEGWKPPFVVDSEKFHFRTRKQELNQTDGGTRANLNYLDNLAKFHKQRSGTALNRFPSVDKRPLDLYKLKKFVEDKGGFDAVCKGKRWAEIGRDLGYSGKIMSSLSTSLKNSYSKWLQPYEDWLKENKPAVLQAQHERENGTPYTPSPGPNSTHHTPLPAPSAEPAMKASQILNAQLNESSAPLPPAPIVAPIVPPPIQAPSGFTAVNTGFTAVNAPPPSGFAAINAPIVAPPAPEYPTPHSNGHSPMPSVNGTPMIIDPSNPPINGLKRQNSVDSESLANGDESGRRSKRAKKGDSAPTVTGSQMMQPRLAAQSFAIPRDRSNDKPGDCDVCGKGDEAGASLVCDSCDMTFHKACLDQPPKTAAPEGDWHCPRCLVGTQEYGFEEGGTYSLKQFQEKAQNFKARHFAKKNGGNPDEKQDVSEDEVEREFWRLTESLTETVEVEYGADIHSTTHGSGFPTIERQPFDSYSMDPWNLNVMPLDKDSLFRYIKTDISGMTVPWLYVGMCFSTFCWHNEDHWTYSANYQHFGETKTWYGIPSGSAERFEAAMKETVPELFEQQPDLLYQLVTLLQPDKLRKAGVEAYALDQHAGEFVITFPQAYHAGFNHGFNFNEAVNFAPSDWEPFGSKAIERLQEFKRPPVFSHEELLFAAAEPLLSSSTKDHSITTAKWLAPALQRIISKELKERNEFEQKLESTENELIERRKSQNLSDQGRPLDNPDGPTDNNWPSPASDFPYTRDEKIVADEEMVCILCKRYAYCSRFICHNSKKILCLSHCWSYDCCNTSQTDRLSLADYKHEVYIRESREDLQKIITKVTDISKTPEAWEEKLDALLEDEPRPALKTLRSIVTEGEKIDASWPLQRLVELKEFVARCNAWVEEATAFTARKTAGRRKSEMRSRGSISEKKAETSESKKDALRNPENIKKLLKSAADLGFECPELEKLHERWDRIKDFRKKARTALDRPHITASELTEVIDEGKDIDMDLPEMKTLDIRVRTVQWFANAKDYTDKMSQGSPLSLDELVEFIEAGKVLEIREGNDFMVYFNQQKTQGDFWESKAKEIMSMEAVNFHQLDALYKQASQLPVSRNTLSAIDEMLKKQREAQERIMILYERTKSLEFRDRPNYKEVRDTMEGLAEMNSKPPGTLDLEREQKRHEDWMRRGKKLFGKANAPLHILLQHMQFVQERNAACLDLSDKPRMPVEPASREQTPDEPAFEEAHGSSRDVFCICRKPESGMMIECEMCHEWYHGRCLKIARGKVKEDDKYTCPICDYRVKIPRDAARPKLEELLQWQDEIYNLPFQPEEEYVLEEIINVAQEFRIAIGYLINPVTSTPDDLPVQRFFLRKIEGADVLLTDETNFLRQAVHRCAPVAPEPPRMIEVSLSTRKPRPTKAQKLMSKMGVQSIDDLPENLRPKAPKNRKHPYPDGHRSGKGSIPANPSSNAKPGESISVPTTYAASRITSSAHKNSPSLSHSARGSTSTANSNNGNDGTPTFAFDTPPMREQNHTPVTNSAPFVTNPASPLFDTYGPPSGEPSRAPFANPGTFRAGNSIDPQLDNLFAHPSGLHSGLHNTTSPEHDHLDPSLMTTAGAMASSISGSMAGAAKDASESMDDHLFGSLTNGGEDYDMFNGRDTDMEDADDRGRY</sequence>
<evidence type="ECO:0000259" key="10">
    <source>
        <dbReference type="PROSITE" id="PS50016"/>
    </source>
</evidence>
<dbReference type="Pfam" id="PF08429">
    <property type="entry name" value="PLU-1"/>
    <property type="match status" value="1"/>
</dbReference>
<dbReference type="PANTHER" id="PTHR10694">
    <property type="entry name" value="LYSINE-SPECIFIC DEMETHYLASE"/>
    <property type="match status" value="1"/>
</dbReference>
<dbReference type="SMART" id="SM00545">
    <property type="entry name" value="JmjN"/>
    <property type="match status" value="1"/>
</dbReference>
<name>A0A6A6U0J3_9PEZI</name>
<feature type="region of interest" description="Disordered" evidence="9">
    <location>
        <begin position="1"/>
        <end position="51"/>
    </location>
</feature>
<feature type="region of interest" description="Disordered" evidence="9">
    <location>
        <begin position="1586"/>
        <end position="1622"/>
    </location>
</feature>
<dbReference type="Gene3D" id="2.60.120.650">
    <property type="entry name" value="Cupin"/>
    <property type="match status" value="1"/>
</dbReference>
<dbReference type="InterPro" id="IPR013083">
    <property type="entry name" value="Znf_RING/FYVE/PHD"/>
</dbReference>
<dbReference type="SMART" id="SM00501">
    <property type="entry name" value="BRIGHT"/>
    <property type="match status" value="1"/>
</dbReference>
<dbReference type="GO" id="GO:0008270">
    <property type="term" value="F:zinc ion binding"/>
    <property type="evidence" value="ECO:0007669"/>
    <property type="project" value="UniProtKB-KW"/>
</dbReference>
<dbReference type="PROSITE" id="PS51184">
    <property type="entry name" value="JMJC"/>
    <property type="match status" value="1"/>
</dbReference>
<feature type="domain" description="ARID" evidence="11">
    <location>
        <begin position="157"/>
        <end position="251"/>
    </location>
</feature>
<dbReference type="InterPro" id="IPR013637">
    <property type="entry name" value="Lys_sp_deMease-like_dom"/>
</dbReference>
<evidence type="ECO:0000256" key="3">
    <source>
        <dbReference type="ARBA" id="ARBA00022737"/>
    </source>
</evidence>
<dbReference type="PANTHER" id="PTHR10694:SF33">
    <property type="entry name" value="LYSINE-SPECIFIC DEMETHYLASE 5"/>
    <property type="match status" value="1"/>
</dbReference>
<protein>
    <submittedName>
        <fullName evidence="14">PLU-1-domain-containing protein</fullName>
    </submittedName>
</protein>
<dbReference type="FunFam" id="1.10.150.60:FF:000016">
    <property type="entry name" value="Putative Lysine-specific demethylase 5B"/>
    <property type="match status" value="1"/>
</dbReference>
<keyword evidence="4 8" id="KW-0863">Zinc-finger</keyword>
<feature type="region of interest" description="Disordered" evidence="9">
    <location>
        <begin position="262"/>
        <end position="289"/>
    </location>
</feature>
<feature type="compositionally biased region" description="Polar residues" evidence="9">
    <location>
        <begin position="366"/>
        <end position="379"/>
    </location>
</feature>
<dbReference type="InterPro" id="IPR011011">
    <property type="entry name" value="Znf_FYVE_PHD"/>
</dbReference>
<dbReference type="SMART" id="SM01014">
    <property type="entry name" value="ARID"/>
    <property type="match status" value="1"/>
</dbReference>
<feature type="compositionally biased region" description="Low complexity" evidence="9">
    <location>
        <begin position="11"/>
        <end position="24"/>
    </location>
</feature>
<dbReference type="InterPro" id="IPR003347">
    <property type="entry name" value="JmjC_dom"/>
</dbReference>
<accession>A0A6A6U0J3</accession>
<dbReference type="GO" id="GO:0003677">
    <property type="term" value="F:DNA binding"/>
    <property type="evidence" value="ECO:0007669"/>
    <property type="project" value="InterPro"/>
</dbReference>
<dbReference type="Gene3D" id="1.10.150.60">
    <property type="entry name" value="ARID DNA-binding domain"/>
    <property type="match status" value="1"/>
</dbReference>
<feature type="region of interest" description="Disordered" evidence="9">
    <location>
        <begin position="816"/>
        <end position="858"/>
    </location>
</feature>
<evidence type="ECO:0000256" key="6">
    <source>
        <dbReference type="ARBA" id="ARBA00023004"/>
    </source>
</evidence>
<evidence type="ECO:0000259" key="12">
    <source>
        <dbReference type="PROSITE" id="PS51183"/>
    </source>
</evidence>
<evidence type="ECO:0000256" key="5">
    <source>
        <dbReference type="ARBA" id="ARBA00022833"/>
    </source>
</evidence>
<dbReference type="InterPro" id="IPR019787">
    <property type="entry name" value="Znf_PHD-finger"/>
</dbReference>
<dbReference type="Pfam" id="PF00628">
    <property type="entry name" value="PHD"/>
    <property type="match status" value="2"/>
</dbReference>
<dbReference type="PROSITE" id="PS50016">
    <property type="entry name" value="ZF_PHD_2"/>
    <property type="match status" value="2"/>
</dbReference>
<dbReference type="Pfam" id="PF02373">
    <property type="entry name" value="JmjC"/>
    <property type="match status" value="1"/>
</dbReference>
<dbReference type="PROSITE" id="PS01359">
    <property type="entry name" value="ZF_PHD_1"/>
    <property type="match status" value="2"/>
</dbReference>
<dbReference type="Pfam" id="PF02375">
    <property type="entry name" value="JmjN"/>
    <property type="match status" value="1"/>
</dbReference>
<dbReference type="SUPFAM" id="SSF46774">
    <property type="entry name" value="ARID-like"/>
    <property type="match status" value="1"/>
</dbReference>
<feature type="compositionally biased region" description="Basic and acidic residues" evidence="9">
    <location>
        <begin position="1018"/>
        <end position="1043"/>
    </location>
</feature>
<feature type="domain" description="JmjN" evidence="12">
    <location>
        <begin position="91"/>
        <end position="133"/>
    </location>
</feature>
<feature type="region of interest" description="Disordered" evidence="9">
    <location>
        <begin position="1013"/>
        <end position="1043"/>
    </location>
</feature>
<keyword evidence="15" id="KW-1185">Reference proteome</keyword>
<feature type="domain" description="JmjC" evidence="13">
    <location>
        <begin position="594"/>
        <end position="760"/>
    </location>
</feature>
<dbReference type="SUPFAM" id="SSF51197">
    <property type="entry name" value="Clavaminate synthase-like"/>
    <property type="match status" value="1"/>
</dbReference>
<feature type="compositionally biased region" description="Polar residues" evidence="9">
    <location>
        <begin position="1586"/>
        <end position="1600"/>
    </location>
</feature>
<feature type="compositionally biased region" description="Basic and acidic residues" evidence="9">
    <location>
        <begin position="1321"/>
        <end position="1334"/>
    </location>
</feature>
<feature type="compositionally biased region" description="Basic and acidic residues" evidence="9">
    <location>
        <begin position="816"/>
        <end position="831"/>
    </location>
</feature>
<comment type="subcellular location">
    <subcellularLocation>
        <location evidence="1">Nucleus</location>
    </subcellularLocation>
</comment>
<keyword evidence="7" id="KW-0539">Nucleus</keyword>
<feature type="compositionally biased region" description="Low complexity" evidence="9">
    <location>
        <begin position="1601"/>
        <end position="1615"/>
    </location>
</feature>
<feature type="region of interest" description="Disordered" evidence="9">
    <location>
        <begin position="1321"/>
        <end position="1341"/>
    </location>
</feature>
<gene>
    <name evidence="14" type="ORF">BT63DRAFT_66492</name>
</gene>
<dbReference type="GO" id="GO:0006355">
    <property type="term" value="P:regulation of DNA-templated transcription"/>
    <property type="evidence" value="ECO:0007669"/>
    <property type="project" value="TreeGrafter"/>
</dbReference>
<dbReference type="CDD" id="cd15518">
    <property type="entry name" value="PHD_Ecm5p_Lid2p_like"/>
    <property type="match status" value="1"/>
</dbReference>
<dbReference type="GO" id="GO:0000785">
    <property type="term" value="C:chromatin"/>
    <property type="evidence" value="ECO:0007669"/>
    <property type="project" value="TreeGrafter"/>
</dbReference>
<dbReference type="Proteomes" id="UP000799302">
    <property type="component" value="Unassembled WGS sequence"/>
</dbReference>
<dbReference type="EMBL" id="MU004240">
    <property type="protein sequence ID" value="KAF2665460.1"/>
    <property type="molecule type" value="Genomic_DNA"/>
</dbReference>
<evidence type="ECO:0000313" key="15">
    <source>
        <dbReference type="Proteomes" id="UP000799302"/>
    </source>
</evidence>
<keyword evidence="3" id="KW-0677">Repeat</keyword>
<keyword evidence="5" id="KW-0862">Zinc</keyword>
<dbReference type="InterPro" id="IPR004198">
    <property type="entry name" value="Znf_C5HC2"/>
</dbReference>
<dbReference type="Pfam" id="PF01388">
    <property type="entry name" value="ARID"/>
    <property type="match status" value="1"/>
</dbReference>
<feature type="region of interest" description="Disordered" evidence="9">
    <location>
        <begin position="1522"/>
        <end position="1573"/>
    </location>
</feature>
<evidence type="ECO:0000256" key="2">
    <source>
        <dbReference type="ARBA" id="ARBA00022723"/>
    </source>
</evidence>
<feature type="region of interest" description="Disordered" evidence="9">
    <location>
        <begin position="1741"/>
        <end position="1768"/>
    </location>
</feature>
<dbReference type="PROSITE" id="PS51011">
    <property type="entry name" value="ARID"/>
    <property type="match status" value="1"/>
</dbReference>
<dbReference type="GO" id="GO:0034647">
    <property type="term" value="F:histone H3K4me/H3K4me2/H3K4me3 demethylase activity"/>
    <property type="evidence" value="ECO:0007669"/>
    <property type="project" value="TreeGrafter"/>
</dbReference>
<feature type="region of interest" description="Disordered" evidence="9">
    <location>
        <begin position="64"/>
        <end position="95"/>
    </location>
</feature>
<dbReference type="CDD" id="cd16100">
    <property type="entry name" value="ARID"/>
    <property type="match status" value="1"/>
</dbReference>
<dbReference type="FunFam" id="2.60.120.650:FF:000014">
    <property type="entry name" value="PHD transcription factor (Rum1)"/>
    <property type="match status" value="1"/>
</dbReference>
<dbReference type="GO" id="GO:0005634">
    <property type="term" value="C:nucleus"/>
    <property type="evidence" value="ECO:0007669"/>
    <property type="project" value="UniProtKB-SubCell"/>
</dbReference>
<feature type="region of interest" description="Disordered" evidence="9">
    <location>
        <begin position="361"/>
        <end position="436"/>
    </location>
</feature>
<dbReference type="PROSITE" id="PS51183">
    <property type="entry name" value="JMJN"/>
    <property type="match status" value="1"/>
</dbReference>
<organism evidence="14 15">
    <name type="scientific">Microthyrium microscopicum</name>
    <dbReference type="NCBI Taxonomy" id="703497"/>
    <lineage>
        <taxon>Eukaryota</taxon>
        <taxon>Fungi</taxon>
        <taxon>Dikarya</taxon>
        <taxon>Ascomycota</taxon>
        <taxon>Pezizomycotina</taxon>
        <taxon>Dothideomycetes</taxon>
        <taxon>Dothideomycetes incertae sedis</taxon>
        <taxon>Microthyriales</taxon>
        <taxon>Microthyriaceae</taxon>
        <taxon>Microthyrium</taxon>
    </lineage>
</organism>
<evidence type="ECO:0000259" key="13">
    <source>
        <dbReference type="PROSITE" id="PS51184"/>
    </source>
</evidence>
<feature type="compositionally biased region" description="Low complexity" evidence="9">
    <location>
        <begin position="31"/>
        <end position="51"/>
    </location>
</feature>
<reference evidence="14" key="1">
    <citation type="journal article" date="2020" name="Stud. Mycol.">
        <title>101 Dothideomycetes genomes: a test case for predicting lifestyles and emergence of pathogens.</title>
        <authorList>
            <person name="Haridas S."/>
            <person name="Albert R."/>
            <person name="Binder M."/>
            <person name="Bloem J."/>
            <person name="Labutti K."/>
            <person name="Salamov A."/>
            <person name="Andreopoulos B."/>
            <person name="Baker S."/>
            <person name="Barry K."/>
            <person name="Bills G."/>
            <person name="Bluhm B."/>
            <person name="Cannon C."/>
            <person name="Castanera R."/>
            <person name="Culley D."/>
            <person name="Daum C."/>
            <person name="Ezra D."/>
            <person name="Gonzalez J."/>
            <person name="Henrissat B."/>
            <person name="Kuo A."/>
            <person name="Liang C."/>
            <person name="Lipzen A."/>
            <person name="Lutzoni F."/>
            <person name="Magnuson J."/>
            <person name="Mondo S."/>
            <person name="Nolan M."/>
            <person name="Ohm R."/>
            <person name="Pangilinan J."/>
            <person name="Park H.-J."/>
            <person name="Ramirez L."/>
            <person name="Alfaro M."/>
            <person name="Sun H."/>
            <person name="Tritt A."/>
            <person name="Yoshinaga Y."/>
            <person name="Zwiers L.-H."/>
            <person name="Turgeon B."/>
            <person name="Goodwin S."/>
            <person name="Spatafora J."/>
            <person name="Crous P."/>
            <person name="Grigoriev I."/>
        </authorList>
    </citation>
    <scope>NUCLEOTIDE SEQUENCE</scope>
    <source>
        <strain evidence="14">CBS 115976</strain>
    </source>
</reference>
<keyword evidence="2" id="KW-0479">Metal-binding</keyword>
<dbReference type="InterPro" id="IPR036431">
    <property type="entry name" value="ARID_dom_sf"/>
</dbReference>
<dbReference type="Gene3D" id="3.30.40.10">
    <property type="entry name" value="Zinc/RING finger domain, C3HC4 (zinc finger)"/>
    <property type="match status" value="2"/>
</dbReference>
<evidence type="ECO:0000256" key="9">
    <source>
        <dbReference type="SAM" id="MobiDB-lite"/>
    </source>
</evidence>
<evidence type="ECO:0000256" key="4">
    <source>
        <dbReference type="ARBA" id="ARBA00022771"/>
    </source>
</evidence>
<evidence type="ECO:0000259" key="11">
    <source>
        <dbReference type="PROSITE" id="PS51011"/>
    </source>
</evidence>
<feature type="domain" description="PHD-type" evidence="10">
    <location>
        <begin position="1349"/>
        <end position="1398"/>
    </location>
</feature>
<feature type="compositionally biased region" description="Polar residues" evidence="9">
    <location>
        <begin position="395"/>
        <end position="405"/>
    </location>
</feature>
<dbReference type="InterPro" id="IPR001965">
    <property type="entry name" value="Znf_PHD"/>
</dbReference>
<proteinExistence type="predicted"/>
<dbReference type="SUPFAM" id="SSF57903">
    <property type="entry name" value="FYVE/PHD zinc finger"/>
    <property type="match status" value="2"/>
</dbReference>
<evidence type="ECO:0000313" key="14">
    <source>
        <dbReference type="EMBL" id="KAF2665460.1"/>
    </source>
</evidence>
<dbReference type="InterPro" id="IPR003349">
    <property type="entry name" value="JmjN"/>
</dbReference>
<dbReference type="OrthoDB" id="1678912at2759"/>
<evidence type="ECO:0000256" key="8">
    <source>
        <dbReference type="PROSITE-ProRule" id="PRU00146"/>
    </source>
</evidence>
<dbReference type="SMART" id="SM00558">
    <property type="entry name" value="JmjC"/>
    <property type="match status" value="1"/>
</dbReference>
<evidence type="ECO:0000256" key="1">
    <source>
        <dbReference type="ARBA" id="ARBA00004123"/>
    </source>
</evidence>
<feature type="compositionally biased region" description="Acidic residues" evidence="9">
    <location>
        <begin position="1758"/>
        <end position="1768"/>
    </location>
</feature>
<dbReference type="InterPro" id="IPR001606">
    <property type="entry name" value="ARID_dom"/>
</dbReference>
<dbReference type="Pfam" id="PF02928">
    <property type="entry name" value="zf-C5HC2"/>
    <property type="match status" value="1"/>
</dbReference>
<dbReference type="FunFam" id="3.30.40.10:FF:000322">
    <property type="entry name" value="PHD transcription factor (Rum1)"/>
    <property type="match status" value="1"/>
</dbReference>